<dbReference type="Gene3D" id="3.50.30.50">
    <property type="entry name" value="Putative cyclase"/>
    <property type="match status" value="1"/>
</dbReference>
<reference evidence="10" key="1">
    <citation type="journal article" date="2021" name="PeerJ">
        <title>Extensive microbial diversity within the chicken gut microbiome revealed by metagenomics and culture.</title>
        <authorList>
            <person name="Gilroy R."/>
            <person name="Ravi A."/>
            <person name="Getino M."/>
            <person name="Pursley I."/>
            <person name="Horton D.L."/>
            <person name="Alikhan N.F."/>
            <person name="Baker D."/>
            <person name="Gharbi K."/>
            <person name="Hall N."/>
            <person name="Watson M."/>
            <person name="Adriaenssens E.M."/>
            <person name="Foster-Nyarko E."/>
            <person name="Jarju S."/>
            <person name="Secka A."/>
            <person name="Antonio M."/>
            <person name="Oren A."/>
            <person name="Chaudhuri R.R."/>
            <person name="La Ragione R."/>
            <person name="Hildebrand F."/>
            <person name="Pallen M.J."/>
        </authorList>
    </citation>
    <scope>NUCLEOTIDE SEQUENCE</scope>
    <source>
        <strain evidence="10">CHK171-7178</strain>
    </source>
</reference>
<comment type="caution">
    <text evidence="10">The sequence shown here is derived from an EMBL/GenBank/DDBJ whole genome shotgun (WGS) entry which is preliminary data.</text>
</comment>
<dbReference type="GO" id="GO:0019441">
    <property type="term" value="P:L-tryptophan catabolic process to kynurenine"/>
    <property type="evidence" value="ECO:0007669"/>
    <property type="project" value="UniProtKB-UniRule"/>
</dbReference>
<evidence type="ECO:0000256" key="3">
    <source>
        <dbReference type="ARBA" id="ARBA00022723"/>
    </source>
</evidence>
<dbReference type="HAMAP" id="MF_01969">
    <property type="entry name" value="KynB"/>
    <property type="match status" value="1"/>
</dbReference>
<feature type="binding site" evidence="9">
    <location>
        <position position="160"/>
    </location>
    <ligand>
        <name>Zn(2+)</name>
        <dbReference type="ChEBI" id="CHEBI:29105"/>
        <label>2</label>
    </ligand>
</feature>
<sequence>MTGQWIDISQPLQNNIAEWPGDTPFSYEVAYTKAETGSVNIGKLSTSTHMGTHIDAPFHFDDNGMKVLDLPIDLYIGRARVVDVSGKESVGRADLEEIDFGGAERILLKTGSRPDPDVFPENFTYLCADIGPFLKERGVRLIGVDSPSVDPETSKTVEAHHSLNDNDVLILENIVLSEVEPGDYELIALPLPLKDGDGSPVRAVVRSLEGGQISHD</sequence>
<feature type="binding site" evidence="9">
    <location>
        <position position="172"/>
    </location>
    <ligand>
        <name>Zn(2+)</name>
        <dbReference type="ChEBI" id="CHEBI:29105"/>
        <label>2</label>
    </ligand>
</feature>
<evidence type="ECO:0000256" key="4">
    <source>
        <dbReference type="ARBA" id="ARBA00022801"/>
    </source>
</evidence>
<feature type="binding site" evidence="9">
    <location>
        <position position="19"/>
    </location>
    <ligand>
        <name>substrate</name>
    </ligand>
</feature>
<comment type="subunit">
    <text evidence="2 9">Homodimer.</text>
</comment>
<feature type="binding site" evidence="9">
    <location>
        <position position="55"/>
    </location>
    <ligand>
        <name>Zn(2+)</name>
        <dbReference type="ChEBI" id="CHEBI:29105"/>
        <label>2</label>
    </ligand>
</feature>
<dbReference type="EC" id="3.5.1.9" evidence="9"/>
<accession>A0A921G1N7</accession>
<feature type="binding site" evidence="9">
    <location>
        <position position="49"/>
    </location>
    <ligand>
        <name>Zn(2+)</name>
        <dbReference type="ChEBI" id="CHEBI:29105"/>
        <label>1</label>
    </ligand>
</feature>
<evidence type="ECO:0000256" key="8">
    <source>
        <dbReference type="ARBA" id="ARBA00060547"/>
    </source>
</evidence>
<feature type="binding site" evidence="9">
    <location>
        <position position="172"/>
    </location>
    <ligand>
        <name>Zn(2+)</name>
        <dbReference type="ChEBI" id="CHEBI:29105"/>
        <label>1</label>
    </ligand>
</feature>
<proteinExistence type="inferred from homology"/>
<dbReference type="EMBL" id="DYWT01000244">
    <property type="protein sequence ID" value="HJF33156.1"/>
    <property type="molecule type" value="Genomic_DNA"/>
</dbReference>
<evidence type="ECO:0000313" key="11">
    <source>
        <dbReference type="Proteomes" id="UP000698173"/>
    </source>
</evidence>
<evidence type="ECO:0000256" key="7">
    <source>
        <dbReference type="ARBA" id="ARBA00048496"/>
    </source>
</evidence>
<dbReference type="AlphaFoldDB" id="A0A921G1N7"/>
<keyword evidence="6 9" id="KW-0823">Tryptophan catabolism</keyword>
<evidence type="ECO:0000313" key="10">
    <source>
        <dbReference type="EMBL" id="HJF33156.1"/>
    </source>
</evidence>
<dbReference type="PANTHER" id="PTHR31118">
    <property type="entry name" value="CYCLASE-LIKE PROTEIN 2"/>
    <property type="match status" value="1"/>
</dbReference>
<dbReference type="InterPro" id="IPR017484">
    <property type="entry name" value="Kynurenine_formamidase_bac"/>
</dbReference>
<dbReference type="Pfam" id="PF04199">
    <property type="entry name" value="Cyclase"/>
    <property type="match status" value="1"/>
</dbReference>
<keyword evidence="5 9" id="KW-0862">Zinc</keyword>
<reference evidence="10" key="2">
    <citation type="submission" date="2021-09" db="EMBL/GenBank/DDBJ databases">
        <authorList>
            <person name="Gilroy R."/>
        </authorList>
    </citation>
    <scope>NUCLEOTIDE SEQUENCE</scope>
    <source>
        <strain evidence="10">CHK171-7178</strain>
    </source>
</reference>
<keyword evidence="4 9" id="KW-0378">Hydrolase</keyword>
<feature type="active site" description="Proton donor/acceptor" evidence="9">
    <location>
        <position position="59"/>
    </location>
</feature>
<name>A0A921G1N7_SPOPS</name>
<comment type="similarity">
    <text evidence="9">Belongs to the Cyclase 1 superfamily. KynB family.</text>
</comment>
<feature type="binding site" evidence="9">
    <location>
        <position position="53"/>
    </location>
    <ligand>
        <name>Zn(2+)</name>
        <dbReference type="ChEBI" id="CHEBI:29105"/>
        <label>1</label>
    </ligand>
</feature>
<dbReference type="Proteomes" id="UP000698173">
    <property type="component" value="Unassembled WGS sequence"/>
</dbReference>
<comment type="cofactor">
    <cofactor evidence="9">
        <name>Zn(2+)</name>
        <dbReference type="ChEBI" id="CHEBI:29105"/>
    </cofactor>
    <text evidence="9">Binds 2 zinc ions per subunit.</text>
</comment>
<dbReference type="InterPro" id="IPR037175">
    <property type="entry name" value="KFase_sf"/>
</dbReference>
<protein>
    <recommendedName>
        <fullName evidence="9">Kynurenine formamidase</fullName>
        <shortName evidence="9">KFA</shortName>
        <shortName evidence="9">KFase</shortName>
        <ecNumber evidence="9">3.5.1.9</ecNumber>
    </recommendedName>
    <alternativeName>
        <fullName evidence="9">Arylformamidase</fullName>
    </alternativeName>
    <alternativeName>
        <fullName evidence="9">N-formylkynurenine formamidase</fullName>
        <shortName evidence="9">FKF</shortName>
    </alternativeName>
</protein>
<dbReference type="GO" id="GO:0004328">
    <property type="term" value="F:formamidase activity"/>
    <property type="evidence" value="ECO:0007669"/>
    <property type="project" value="InterPro"/>
</dbReference>
<gene>
    <name evidence="9 10" type="primary">kynB</name>
    <name evidence="10" type="ORF">K8V56_15455</name>
</gene>
<organism evidence="10 11">
    <name type="scientific">Sporosarcina psychrophila</name>
    <name type="common">Bacillus psychrophilus</name>
    <dbReference type="NCBI Taxonomy" id="1476"/>
    <lineage>
        <taxon>Bacteria</taxon>
        <taxon>Bacillati</taxon>
        <taxon>Bacillota</taxon>
        <taxon>Bacilli</taxon>
        <taxon>Bacillales</taxon>
        <taxon>Caryophanaceae</taxon>
        <taxon>Sporosarcina</taxon>
    </lineage>
</organism>
<dbReference type="GO" id="GO:0004061">
    <property type="term" value="F:arylformamidase activity"/>
    <property type="evidence" value="ECO:0007669"/>
    <property type="project" value="UniProtKB-UniRule"/>
</dbReference>
<dbReference type="FunFam" id="3.50.30.50:FF:000001">
    <property type="entry name" value="Kynurenine formamidase"/>
    <property type="match status" value="1"/>
</dbReference>
<evidence type="ECO:0000256" key="6">
    <source>
        <dbReference type="ARBA" id="ARBA00023079"/>
    </source>
</evidence>
<evidence type="ECO:0000256" key="1">
    <source>
        <dbReference type="ARBA" id="ARBA00002204"/>
    </source>
</evidence>
<comment type="catalytic activity">
    <reaction evidence="7 9">
        <text>N-formyl-L-kynurenine + H2O = L-kynurenine + formate + H(+)</text>
        <dbReference type="Rhea" id="RHEA:13009"/>
        <dbReference type="ChEBI" id="CHEBI:15377"/>
        <dbReference type="ChEBI" id="CHEBI:15378"/>
        <dbReference type="ChEBI" id="CHEBI:15740"/>
        <dbReference type="ChEBI" id="CHEBI:57959"/>
        <dbReference type="ChEBI" id="CHEBI:58629"/>
        <dbReference type="EC" id="3.5.1.9"/>
    </reaction>
</comment>
<comment type="pathway">
    <text evidence="8 9">Amino-acid degradation; L-tryptophan degradation via kynurenine pathway; L-kynurenine from L-tryptophan: step 2/2.</text>
</comment>
<comment type="function">
    <text evidence="1 9">Catalyzes the hydrolysis of N-formyl-L-kynurenine to L-kynurenine, the second step in the kynurenine pathway of tryptophan degradation.</text>
</comment>
<dbReference type="NCBIfam" id="TIGR03035">
    <property type="entry name" value="trp_arylform"/>
    <property type="match status" value="1"/>
</dbReference>
<dbReference type="SUPFAM" id="SSF102198">
    <property type="entry name" value="Putative cyclase"/>
    <property type="match status" value="1"/>
</dbReference>
<evidence type="ECO:0000256" key="9">
    <source>
        <dbReference type="HAMAP-Rule" id="MF_01969"/>
    </source>
</evidence>
<evidence type="ECO:0000256" key="5">
    <source>
        <dbReference type="ARBA" id="ARBA00022833"/>
    </source>
</evidence>
<dbReference type="GO" id="GO:0008270">
    <property type="term" value="F:zinc ion binding"/>
    <property type="evidence" value="ECO:0007669"/>
    <property type="project" value="UniProtKB-UniRule"/>
</dbReference>
<keyword evidence="3 9" id="KW-0479">Metal-binding</keyword>
<dbReference type="InterPro" id="IPR007325">
    <property type="entry name" value="KFase/CYL"/>
</dbReference>
<dbReference type="PANTHER" id="PTHR31118:SF32">
    <property type="entry name" value="KYNURENINE FORMAMIDASE"/>
    <property type="match status" value="1"/>
</dbReference>
<evidence type="ECO:0000256" key="2">
    <source>
        <dbReference type="ARBA" id="ARBA00011738"/>
    </source>
</evidence>
<feature type="binding site" evidence="9">
    <location>
        <position position="55"/>
    </location>
    <ligand>
        <name>Zn(2+)</name>
        <dbReference type="ChEBI" id="CHEBI:29105"/>
        <label>1</label>
    </ligand>
</feature>